<evidence type="ECO:0000313" key="2">
    <source>
        <dbReference type="Proteomes" id="UP000287101"/>
    </source>
</evidence>
<dbReference type="GO" id="GO:0000287">
    <property type="term" value="F:magnesium ion binding"/>
    <property type="evidence" value="ECO:0007669"/>
    <property type="project" value="TreeGrafter"/>
</dbReference>
<dbReference type="Gene3D" id="3.30.1240.10">
    <property type="match status" value="1"/>
</dbReference>
<dbReference type="PANTHER" id="PTHR10000:SF25">
    <property type="entry name" value="PHOSPHATASE YKRA-RELATED"/>
    <property type="match status" value="1"/>
</dbReference>
<dbReference type="GO" id="GO:0016791">
    <property type="term" value="F:phosphatase activity"/>
    <property type="evidence" value="ECO:0007669"/>
    <property type="project" value="UniProtKB-ARBA"/>
</dbReference>
<reference evidence="1 2" key="1">
    <citation type="submission" date="2017-05" db="EMBL/GenBank/DDBJ databases">
        <title>Vagococcus spp. assemblies.</title>
        <authorList>
            <person name="Gulvik C.A."/>
        </authorList>
    </citation>
    <scope>NUCLEOTIDE SEQUENCE [LARGE SCALE GENOMIC DNA]</scope>
    <source>
        <strain evidence="1 2">CCUG 41755</strain>
    </source>
</reference>
<dbReference type="NCBIfam" id="TIGR01484">
    <property type="entry name" value="HAD-SF-IIB"/>
    <property type="match status" value="1"/>
</dbReference>
<evidence type="ECO:0008006" key="3">
    <source>
        <dbReference type="Google" id="ProtNLM"/>
    </source>
</evidence>
<dbReference type="Gene3D" id="3.40.50.1000">
    <property type="entry name" value="HAD superfamily/HAD-like"/>
    <property type="match status" value="1"/>
</dbReference>
<dbReference type="PANTHER" id="PTHR10000">
    <property type="entry name" value="PHOSPHOSERINE PHOSPHATASE"/>
    <property type="match status" value="1"/>
</dbReference>
<dbReference type="AlphaFoldDB" id="A0A430A8M4"/>
<dbReference type="PROSITE" id="PS01228">
    <property type="entry name" value="COF_1"/>
    <property type="match status" value="1"/>
</dbReference>
<dbReference type="NCBIfam" id="TIGR00099">
    <property type="entry name" value="Cof-subfamily"/>
    <property type="match status" value="1"/>
</dbReference>
<dbReference type="InterPro" id="IPR023214">
    <property type="entry name" value="HAD_sf"/>
</dbReference>
<dbReference type="CDD" id="cd07516">
    <property type="entry name" value="HAD_Pase"/>
    <property type="match status" value="1"/>
</dbReference>
<accession>A0A430A8M4</accession>
<dbReference type="InterPro" id="IPR006379">
    <property type="entry name" value="HAD-SF_hydro_IIB"/>
</dbReference>
<proteinExistence type="predicted"/>
<dbReference type="GO" id="GO:0005829">
    <property type="term" value="C:cytosol"/>
    <property type="evidence" value="ECO:0007669"/>
    <property type="project" value="TreeGrafter"/>
</dbReference>
<dbReference type="SUPFAM" id="SSF56784">
    <property type="entry name" value="HAD-like"/>
    <property type="match status" value="1"/>
</dbReference>
<dbReference type="OrthoDB" id="9810101at2"/>
<protein>
    <recommendedName>
        <fullName evidence="3">HAD family hydrolase</fullName>
    </recommendedName>
</protein>
<name>A0A430A8M4_9ENTE</name>
<organism evidence="1 2">
    <name type="scientific">Vagococcus fessus</name>
    <dbReference type="NCBI Taxonomy" id="120370"/>
    <lineage>
        <taxon>Bacteria</taxon>
        <taxon>Bacillati</taxon>
        <taxon>Bacillota</taxon>
        <taxon>Bacilli</taxon>
        <taxon>Lactobacillales</taxon>
        <taxon>Enterococcaceae</taxon>
        <taxon>Vagococcus</taxon>
    </lineage>
</organism>
<dbReference type="EMBL" id="NGJY01000002">
    <property type="protein sequence ID" value="RSU03475.1"/>
    <property type="molecule type" value="Genomic_DNA"/>
</dbReference>
<comment type="caution">
    <text evidence="1">The sequence shown here is derived from an EMBL/GenBank/DDBJ whole genome shotgun (WGS) entry which is preliminary data.</text>
</comment>
<sequence>MTRKLIAFDIDGTLYTSDRKILDSSLRVLRELEEAGHYVTVATGRSYFTAQEALKELGVKNYILCNGAYAYENHELSHSFPIDKEELKEIVALANEKNIDILYQTEREVKQQKEFREQSDRQKKVGYEHFGPSFDFDIDKEDAIYQAIMFCTADQEELFTPLLDKLRFTRWVSDGVDVVSKHGSKAETLKVIAKDKGIAEKDIIAFGDGENDIEMLDLAGLGVVMGNASDLVKGHGNYITKSNDEHGILHAAIENGLIEK</sequence>
<dbReference type="PROSITE" id="PS01229">
    <property type="entry name" value="COF_2"/>
    <property type="match status" value="1"/>
</dbReference>
<dbReference type="Pfam" id="PF08282">
    <property type="entry name" value="Hydrolase_3"/>
    <property type="match status" value="1"/>
</dbReference>
<dbReference type="Proteomes" id="UP000287101">
    <property type="component" value="Unassembled WGS sequence"/>
</dbReference>
<dbReference type="SFLD" id="SFLDG01140">
    <property type="entry name" value="C2.B:_Phosphomannomutase_and_P"/>
    <property type="match status" value="1"/>
</dbReference>
<dbReference type="InterPro" id="IPR036412">
    <property type="entry name" value="HAD-like_sf"/>
</dbReference>
<keyword evidence="2" id="KW-1185">Reference proteome</keyword>
<gene>
    <name evidence="1" type="ORF">CBF31_07115</name>
</gene>
<dbReference type="RefSeq" id="WP_126831684.1">
    <property type="nucleotide sequence ID" value="NZ_CBCRYB010000001.1"/>
</dbReference>
<evidence type="ECO:0000313" key="1">
    <source>
        <dbReference type="EMBL" id="RSU03475.1"/>
    </source>
</evidence>
<dbReference type="SFLD" id="SFLDS00003">
    <property type="entry name" value="Haloacid_Dehalogenase"/>
    <property type="match status" value="1"/>
</dbReference>
<dbReference type="InterPro" id="IPR000150">
    <property type="entry name" value="Cof"/>
</dbReference>